<dbReference type="EMBL" id="CAJVQB010021923">
    <property type="protein sequence ID" value="CAG8798320.1"/>
    <property type="molecule type" value="Genomic_DNA"/>
</dbReference>
<feature type="non-terminal residue" evidence="1">
    <location>
        <position position="1"/>
    </location>
</feature>
<evidence type="ECO:0000313" key="1">
    <source>
        <dbReference type="EMBL" id="CAG8798320.1"/>
    </source>
</evidence>
<sequence>RPIRVVRKDLINICEITKTNISSKEEFYIVKENLNFMYFRFDANKDKRKFWNRPTNRKW</sequence>
<gene>
    <name evidence="1" type="ORF">GMARGA_LOCUS22574</name>
</gene>
<reference evidence="1 2" key="1">
    <citation type="submission" date="2021-06" db="EMBL/GenBank/DDBJ databases">
        <authorList>
            <person name="Kallberg Y."/>
            <person name="Tangrot J."/>
            <person name="Rosling A."/>
        </authorList>
    </citation>
    <scope>NUCLEOTIDE SEQUENCE [LARGE SCALE GENOMIC DNA]</scope>
    <source>
        <strain evidence="1 2">120-4 pot B 10/14</strain>
    </source>
</reference>
<protein>
    <submittedName>
        <fullName evidence="1">13398_t:CDS:1</fullName>
    </submittedName>
</protein>
<keyword evidence="2" id="KW-1185">Reference proteome</keyword>
<comment type="caution">
    <text evidence="1">The sequence shown here is derived from an EMBL/GenBank/DDBJ whole genome shotgun (WGS) entry which is preliminary data.</text>
</comment>
<proteinExistence type="predicted"/>
<organism evidence="1 2">
    <name type="scientific">Gigaspora margarita</name>
    <dbReference type="NCBI Taxonomy" id="4874"/>
    <lineage>
        <taxon>Eukaryota</taxon>
        <taxon>Fungi</taxon>
        <taxon>Fungi incertae sedis</taxon>
        <taxon>Mucoromycota</taxon>
        <taxon>Glomeromycotina</taxon>
        <taxon>Glomeromycetes</taxon>
        <taxon>Diversisporales</taxon>
        <taxon>Gigasporaceae</taxon>
        <taxon>Gigaspora</taxon>
    </lineage>
</organism>
<evidence type="ECO:0000313" key="2">
    <source>
        <dbReference type="Proteomes" id="UP000789901"/>
    </source>
</evidence>
<dbReference type="Proteomes" id="UP000789901">
    <property type="component" value="Unassembled WGS sequence"/>
</dbReference>
<name>A0ABN7VTB3_GIGMA</name>
<accession>A0ABN7VTB3</accession>